<dbReference type="Proteomes" id="UP000149128">
    <property type="component" value="Segment"/>
</dbReference>
<dbReference type="GeneID" id="12977921"/>
<organism evidence="1 4">
    <name type="scientific">European catfish virus</name>
    <dbReference type="NCBI Taxonomy" id="84739"/>
    <lineage>
        <taxon>Viruses</taxon>
        <taxon>Varidnaviria</taxon>
        <taxon>Bamfordvirae</taxon>
        <taxon>Nucleocytoviricota</taxon>
        <taxon>Megaviricetes</taxon>
        <taxon>Pimascovirales</taxon>
        <taxon>Pimascovirales incertae sedis</taxon>
        <taxon>Iridoviridae</taxon>
        <taxon>Alphairidovirinae</taxon>
        <taxon>Ranavirus</taxon>
        <taxon>Ranavirus perca1</taxon>
        <taxon>Epizootic haematopoietic necrosis virus</taxon>
    </lineage>
</organism>
<evidence type="ECO:0000313" key="5">
    <source>
        <dbReference type="Proteomes" id="UP000149128"/>
    </source>
</evidence>
<protein>
    <submittedName>
        <fullName evidence="1">Uncharacterized protein</fullName>
    </submittedName>
</protein>
<evidence type="ECO:0000313" key="6">
    <source>
        <dbReference type="Proteomes" id="UP000149504"/>
    </source>
</evidence>
<proteinExistence type="predicted"/>
<name>I2BFJ9_9VIRU</name>
<sequence length="88" mass="9166">MSLLIKKTLLLERAYKKMDKPTVEASAAPVETLVLTEPSADTQAEDSVSSVLAGLTDTQAEDSVSSVLAGLTAAIGTVDRLRTAFGAE</sequence>
<gene>
    <name evidence="1" type="primary">19R</name>
</gene>
<reference evidence="1 4" key="1">
    <citation type="journal article" date="2012" name="J. Virol.">
        <title>Complete genome sequence of European sheatfish virus.</title>
        <authorList>
            <person name="Lopez-Bueno A."/>
            <person name="Mavian C."/>
            <person name="Alcami A."/>
            <person name="Alejo A."/>
        </authorList>
    </citation>
    <scope>NUCLEOTIDE SEQUENCE [LARGE SCALE GENOMIC DNA]</scope>
    <source>
        <strain evidence="1">Valdeolmos</strain>
    </source>
</reference>
<reference evidence="5 6" key="2">
    <citation type="submission" date="2015-11" db="EMBL/GenBank/DDBJ databases">
        <authorList>
            <person name="Horvath B."/>
        </authorList>
    </citation>
    <scope>NUCLEOTIDE SEQUENCE [LARGE SCALE GENOMIC DNA]</scope>
</reference>
<dbReference type="RefSeq" id="YP_006347610.1">
    <property type="nucleotide sequence ID" value="NC_017940.1"/>
</dbReference>
<evidence type="ECO:0000313" key="2">
    <source>
        <dbReference type="EMBL" id="AMZ04848.1"/>
    </source>
</evidence>
<dbReference type="EMBL" id="JQ724856">
    <property type="protein sequence ID" value="AFJ52302.1"/>
    <property type="molecule type" value="Genomic_DNA"/>
</dbReference>
<dbReference type="EMBL" id="KT989885">
    <property type="protein sequence ID" value="AMZ04984.1"/>
    <property type="molecule type" value="Genomic_DNA"/>
</dbReference>
<dbReference type="EMBL" id="KT989884">
    <property type="protein sequence ID" value="AMZ04848.1"/>
    <property type="molecule type" value="Genomic_DNA"/>
</dbReference>
<accession>I2BFJ9</accession>
<reference evidence="2" key="3">
    <citation type="journal article" date="2016" name="Infect. Genet. Evol.">
        <title>Whole genome sequencing and phylogenetic characterization of brown bullhead (Ameiurus nebulosus) origin ranavirus strains from independent disease outbreaks.</title>
        <authorList>
            <person name="Feher E."/>
            <person name="Doszpoly A."/>
            <person name="Horvath B."/>
            <person name="Marton S."/>
            <person name="Forro B."/>
            <person name="Farkas S.L."/>
            <person name="Banyai K."/>
            <person name="Juhasz T."/>
        </authorList>
    </citation>
    <scope>NUCLEOTIDE SEQUENCE</scope>
    <source>
        <strain evidence="2">13051/2012</strain>
        <strain evidence="3">14612/2012</strain>
    </source>
</reference>
<dbReference type="OrthoDB" id="26557at10239"/>
<evidence type="ECO:0000313" key="3">
    <source>
        <dbReference type="EMBL" id="AMZ04984.1"/>
    </source>
</evidence>
<dbReference type="Proteomes" id="UP000149504">
    <property type="component" value="Segment"/>
</dbReference>
<evidence type="ECO:0000313" key="1">
    <source>
        <dbReference type="EMBL" id="AFJ52302.1"/>
    </source>
</evidence>
<evidence type="ECO:0000313" key="4">
    <source>
        <dbReference type="Proteomes" id="UP000118593"/>
    </source>
</evidence>
<dbReference type="KEGG" id="vg:12977921"/>
<dbReference type="Proteomes" id="UP000118593">
    <property type="component" value="Segment"/>
</dbReference>